<dbReference type="KEGG" id="vil:CFK37_19670"/>
<dbReference type="AlphaFoldDB" id="A0A220U8J4"/>
<dbReference type="EMBL" id="CP022315">
    <property type="protein sequence ID" value="ASK64206.1"/>
    <property type="molecule type" value="Genomic_DNA"/>
</dbReference>
<dbReference type="InterPro" id="IPR053162">
    <property type="entry name" value="DnaD"/>
</dbReference>
<feature type="region of interest" description="Disordered" evidence="2">
    <location>
        <begin position="134"/>
        <end position="161"/>
    </location>
</feature>
<feature type="domain" description="DnaB/C C-terminal" evidence="3">
    <location>
        <begin position="165"/>
        <end position="234"/>
    </location>
</feature>
<dbReference type="RefSeq" id="WP_089063463.1">
    <property type="nucleotide sequence ID" value="NZ_CP022315.1"/>
</dbReference>
<comment type="similarity">
    <text evidence="1">Belongs to the DnaB/DnaD family.</text>
</comment>
<dbReference type="PANTHER" id="PTHR37293:SF5">
    <property type="entry name" value="DNA REPLICATION PROTEIN"/>
    <property type="match status" value="1"/>
</dbReference>
<keyword evidence="5" id="KW-1185">Reference proteome</keyword>
<proteinExistence type="inferred from homology"/>
<name>A0A220U8J4_9BACI</name>
<dbReference type="Gene3D" id="1.10.10.630">
    <property type="entry name" value="DnaD domain-like"/>
    <property type="match status" value="1"/>
</dbReference>
<organism evidence="4 5">
    <name type="scientific">Virgibacillus phasianinus</name>
    <dbReference type="NCBI Taxonomy" id="2017483"/>
    <lineage>
        <taxon>Bacteria</taxon>
        <taxon>Bacillati</taxon>
        <taxon>Bacillota</taxon>
        <taxon>Bacilli</taxon>
        <taxon>Bacillales</taxon>
        <taxon>Bacillaceae</taxon>
        <taxon>Virgibacillus</taxon>
    </lineage>
</organism>
<evidence type="ECO:0000259" key="3">
    <source>
        <dbReference type="Pfam" id="PF07261"/>
    </source>
</evidence>
<evidence type="ECO:0000256" key="1">
    <source>
        <dbReference type="ARBA" id="ARBA00093462"/>
    </source>
</evidence>
<dbReference type="NCBIfam" id="TIGR01446">
    <property type="entry name" value="DnaD_dom"/>
    <property type="match status" value="1"/>
</dbReference>
<protein>
    <recommendedName>
        <fullName evidence="3">DnaB/C C-terminal domain-containing protein</fullName>
    </recommendedName>
</protein>
<accession>A0A220U8J4</accession>
<dbReference type="OrthoDB" id="1047417at2"/>
<dbReference type="InterPro" id="IPR034829">
    <property type="entry name" value="DnaD-like_sf"/>
</dbReference>
<dbReference type="Proteomes" id="UP000198312">
    <property type="component" value="Chromosome"/>
</dbReference>
<dbReference type="Pfam" id="PF07261">
    <property type="entry name" value="DnaB_2"/>
    <property type="match status" value="1"/>
</dbReference>
<gene>
    <name evidence="4" type="ORF">CFK37_19670</name>
</gene>
<reference evidence="4 5" key="1">
    <citation type="submission" date="2017-07" db="EMBL/GenBank/DDBJ databases">
        <title>Virgibacillus sp. LM2416.</title>
        <authorList>
            <person name="Tak E.J."/>
            <person name="Bae J.-W."/>
        </authorList>
    </citation>
    <scope>NUCLEOTIDE SEQUENCE [LARGE SCALE GENOMIC DNA]</scope>
    <source>
        <strain evidence="4 5">LM2416</strain>
    </source>
</reference>
<dbReference type="SUPFAM" id="SSF158499">
    <property type="entry name" value="DnaD domain-like"/>
    <property type="match status" value="1"/>
</dbReference>
<evidence type="ECO:0000313" key="5">
    <source>
        <dbReference type="Proteomes" id="UP000198312"/>
    </source>
</evidence>
<sequence>MMMNYIKELNAFRDRLLMNELTAGAIVLWYTLMSMNNAAGWKKQFNAPNAVVGQLSGLSKQGILDARKILMEEGLITCENGKRGKAPIYELISLLPNADRVLDRSTDHSLDQLSDQSAGQFTDQLLDQLQDQSVDQSPGESLTIPKQKEKQERREEETREDNLVSIYEKNIGKLNPLTKTDLLQWCRRLGEDVVLEGIKLMVKHDGRTFRYLEKILQEWAGANVKSLDDVWKYEQQKMMRDNTIPFRKQPAAGKRSVFDELRAEAGL</sequence>
<dbReference type="InterPro" id="IPR006343">
    <property type="entry name" value="DnaB/C_C"/>
</dbReference>
<feature type="compositionally biased region" description="Basic and acidic residues" evidence="2">
    <location>
        <begin position="146"/>
        <end position="161"/>
    </location>
</feature>
<evidence type="ECO:0000256" key="2">
    <source>
        <dbReference type="SAM" id="MobiDB-lite"/>
    </source>
</evidence>
<evidence type="ECO:0000313" key="4">
    <source>
        <dbReference type="EMBL" id="ASK64206.1"/>
    </source>
</evidence>
<dbReference type="PANTHER" id="PTHR37293">
    <property type="entry name" value="PHAGE REPLICATION PROTEIN-RELATED"/>
    <property type="match status" value="1"/>
</dbReference>